<feature type="compositionally biased region" description="Basic residues" evidence="1">
    <location>
        <begin position="191"/>
        <end position="202"/>
    </location>
</feature>
<evidence type="ECO:0000313" key="3">
    <source>
        <dbReference type="Proteomes" id="UP000297595"/>
    </source>
</evidence>
<protein>
    <submittedName>
        <fullName evidence="2">Uncharacterized protein</fullName>
    </submittedName>
</protein>
<dbReference type="EMBL" id="SOZJ01000003">
    <property type="protein sequence ID" value="TGJ70113.1"/>
    <property type="molecule type" value="Genomic_DNA"/>
</dbReference>
<sequence>MRGGQWHSKIDYKNALPDTRNSGEVRTADDFAYPELVCFYSCEIHLTRPENPPSPFFPSRFTRSIRKPVFYSTTMACVNYPPCEVHSMQRFFDVPQPEILPSLYPGLETYRLQESARCLCLCSYCAPIDGGMPARGAPSYGEIHLEVYGLGLGLQTSVPQLVQEHSSEFDAPLAPLESIPQIKPSDNSPKPKTRNRKKLPRRRYKAGESIEWMHPENRLIFHLRNTHNYSWQQVVLAMEKLGHGELKIPCIQMRFQRNHGWAKEDEIPSSIGRLLICPECPPGSAIQWAHL</sequence>
<comment type="caution">
    <text evidence="2">The sequence shown here is derived from an EMBL/GenBank/DDBJ whole genome shotgun (WGS) entry which is preliminary data.</text>
</comment>
<dbReference type="Proteomes" id="UP000297595">
    <property type="component" value="Unassembled WGS sequence"/>
</dbReference>
<gene>
    <name evidence="2" type="ORF">EYR41_006099</name>
</gene>
<organism evidence="2 3">
    <name type="scientific">Orbilia oligospora</name>
    <name type="common">Nematode-trapping fungus</name>
    <name type="synonym">Arthrobotrys oligospora</name>
    <dbReference type="NCBI Taxonomy" id="2813651"/>
    <lineage>
        <taxon>Eukaryota</taxon>
        <taxon>Fungi</taxon>
        <taxon>Dikarya</taxon>
        <taxon>Ascomycota</taxon>
        <taxon>Pezizomycotina</taxon>
        <taxon>Orbiliomycetes</taxon>
        <taxon>Orbiliales</taxon>
        <taxon>Orbiliaceae</taxon>
        <taxon>Orbilia</taxon>
    </lineage>
</organism>
<proteinExistence type="predicted"/>
<evidence type="ECO:0000313" key="2">
    <source>
        <dbReference type="EMBL" id="TGJ70113.1"/>
    </source>
</evidence>
<name>A0A8H2HT02_ORBOL</name>
<evidence type="ECO:0000256" key="1">
    <source>
        <dbReference type="SAM" id="MobiDB-lite"/>
    </source>
</evidence>
<dbReference type="AlphaFoldDB" id="A0A8H2HT02"/>
<accession>A0A8H2HT02</accession>
<feature type="region of interest" description="Disordered" evidence="1">
    <location>
        <begin position="178"/>
        <end position="202"/>
    </location>
</feature>
<reference evidence="2 3" key="1">
    <citation type="submission" date="2019-03" db="EMBL/GenBank/DDBJ databases">
        <title>Nematode-trapping fungi genome.</title>
        <authorList>
            <person name="Vidal-Diez De Ulzurrun G."/>
        </authorList>
    </citation>
    <scope>NUCLEOTIDE SEQUENCE [LARGE SCALE GENOMIC DNA]</scope>
    <source>
        <strain evidence="2 3">TWF154</strain>
    </source>
</reference>